<evidence type="ECO:0000256" key="13">
    <source>
        <dbReference type="PIRNR" id="PIRNR002811"/>
    </source>
</evidence>
<dbReference type="GO" id="GO:0008270">
    <property type="term" value="F:zinc ion binding"/>
    <property type="evidence" value="ECO:0007669"/>
    <property type="project" value="UniProtKB-UniRule"/>
</dbReference>
<protein>
    <recommendedName>
        <fullName evidence="12 13">DNA primase</fullName>
        <ecNumber evidence="12">2.7.7.101</ecNumber>
    </recommendedName>
</protein>
<dbReference type="Proteomes" id="UP000186015">
    <property type="component" value="Unassembled WGS sequence"/>
</dbReference>
<dbReference type="InterPro" id="IPR016136">
    <property type="entry name" value="DNA_helicase_N/primase_C"/>
</dbReference>
<evidence type="ECO:0000256" key="12">
    <source>
        <dbReference type="HAMAP-Rule" id="MF_00974"/>
    </source>
</evidence>
<comment type="similarity">
    <text evidence="12 13">Belongs to the DnaG primase family.</text>
</comment>
<feature type="domain" description="Toprim" evidence="15">
    <location>
        <begin position="270"/>
        <end position="351"/>
    </location>
</feature>
<keyword evidence="1 12" id="KW-0240">DNA-directed RNA polymerase</keyword>
<evidence type="ECO:0000256" key="10">
    <source>
        <dbReference type="ARBA" id="ARBA00023125"/>
    </source>
</evidence>
<evidence type="ECO:0000256" key="11">
    <source>
        <dbReference type="ARBA" id="ARBA00023163"/>
    </source>
</evidence>
<name>A0A1H7MAY6_RUMAL</name>
<dbReference type="Gene3D" id="3.40.1360.10">
    <property type="match status" value="1"/>
</dbReference>
<comment type="subunit">
    <text evidence="12">Monomer. Interacts with DnaB.</text>
</comment>
<dbReference type="InterPro" id="IPR034151">
    <property type="entry name" value="TOPRIM_DnaG_bac"/>
</dbReference>
<keyword evidence="10 12" id="KW-0238">DNA-binding</keyword>
<dbReference type="Gene3D" id="3.90.980.10">
    <property type="entry name" value="DNA primase, catalytic core, N-terminal domain"/>
    <property type="match status" value="1"/>
</dbReference>
<evidence type="ECO:0000259" key="15">
    <source>
        <dbReference type="PROSITE" id="PS50880"/>
    </source>
</evidence>
<evidence type="ECO:0000313" key="16">
    <source>
        <dbReference type="EMBL" id="SEL08334.1"/>
    </source>
</evidence>
<comment type="catalytic activity">
    <reaction evidence="12">
        <text>ssDNA + n NTP = ssDNA/pppN(pN)n-1 hybrid + (n-1) diphosphate.</text>
        <dbReference type="EC" id="2.7.7.101"/>
    </reaction>
</comment>
<dbReference type="PIRSF" id="PIRSF002811">
    <property type="entry name" value="DnaG"/>
    <property type="match status" value="1"/>
</dbReference>
<dbReference type="RefSeq" id="WP_074834108.1">
    <property type="nucleotide sequence ID" value="NZ_FOAT01000011.1"/>
</dbReference>
<dbReference type="Gene3D" id="1.10.860.10">
    <property type="entry name" value="DNAb Helicase, Chain A"/>
    <property type="match status" value="1"/>
</dbReference>
<comment type="cofactor">
    <cofactor evidence="12 13 14">
        <name>Zn(2+)</name>
        <dbReference type="ChEBI" id="CHEBI:29105"/>
    </cofactor>
    <text evidence="12 13 14">Binds 1 zinc ion per monomer.</text>
</comment>
<sequence length="598" mass="68020">MDQEFLEKLKYENPINEVMRENGIELKTSGRGYMCKCPFHDDSTASCSVVPSQGFFHCFGCGVSGDVVSFVRKYRNLGFMDAINYLAQRAGMTVPTWNGSDDKSYKRRMRIYEMNKCAARFFRDQLKTQDGLRCLNYLVHTRKLSADVIKKYGMGFAPKSFTALKSYMLGCGYSEDELVSASLLGRSQTSGRTYDFFMDRAMFPFIDVAGNIVGFGGRTLGDDKRKYLNTGDTTSEEFRRTNDEKKLDGYSKARFVFSLNYAKDVSVKTRELLLCEGNLDVISLYQHGFTNAVASCGTALTPEQVKAMKNYADKVVICYDADDPGQKAALRAVGMLRSGGLGSSVIHMEGAKDPDEYINKFGEDHFRYLINNAADGFDFELGYYSRGLDLDKRDDKIRFLKMAYTSIAGEPDSTARDTMERQLSEQYNVSFDVIRAAVDDIKMRLMDSEKRSKQREEVRQTILADEETAANKAVYCERGLIYYICCNSDAAQEIGQRISPEEFTDEFNRKLFVDISGRLSVGDIISLDVICEQLSEEEQNRVRRSFAKYAKLNVNREVAEQYISSIKAYNKRNAPPAQEEKTSEDYLKMMEELRRKKC</sequence>
<dbReference type="Pfam" id="PF08275">
    <property type="entry name" value="DNAG_N"/>
    <property type="match status" value="1"/>
</dbReference>
<dbReference type="OrthoDB" id="9803773at2"/>
<dbReference type="InterPro" id="IPR019475">
    <property type="entry name" value="DNA_primase_DnaB-bd"/>
</dbReference>
<evidence type="ECO:0000313" key="17">
    <source>
        <dbReference type="Proteomes" id="UP000186015"/>
    </source>
</evidence>
<dbReference type="AlphaFoldDB" id="A0A1H7MAY6"/>
<dbReference type="PANTHER" id="PTHR30313:SF2">
    <property type="entry name" value="DNA PRIMASE"/>
    <property type="match status" value="1"/>
</dbReference>
<evidence type="ECO:0000256" key="3">
    <source>
        <dbReference type="ARBA" id="ARBA00022679"/>
    </source>
</evidence>
<dbReference type="InterPro" id="IPR030846">
    <property type="entry name" value="DnaG_bac"/>
</dbReference>
<dbReference type="Gene3D" id="3.90.580.10">
    <property type="entry name" value="Zinc finger, CHC2-type domain"/>
    <property type="match status" value="1"/>
</dbReference>
<feature type="zinc finger region" description="CHC2-type" evidence="12 14">
    <location>
        <begin position="37"/>
        <end position="61"/>
    </location>
</feature>
<organism evidence="16 17">
    <name type="scientific">Ruminococcus albus</name>
    <dbReference type="NCBI Taxonomy" id="1264"/>
    <lineage>
        <taxon>Bacteria</taxon>
        <taxon>Bacillati</taxon>
        <taxon>Bacillota</taxon>
        <taxon>Clostridia</taxon>
        <taxon>Eubacteriales</taxon>
        <taxon>Oscillospiraceae</taxon>
        <taxon>Ruminococcus</taxon>
    </lineage>
</organism>
<dbReference type="InterPro" id="IPR036977">
    <property type="entry name" value="DNA_primase_Znf_CHC2"/>
</dbReference>
<dbReference type="EMBL" id="FOAT01000011">
    <property type="protein sequence ID" value="SEL08334.1"/>
    <property type="molecule type" value="Genomic_DNA"/>
</dbReference>
<keyword evidence="5 12" id="KW-0235">DNA replication</keyword>
<evidence type="ECO:0000256" key="5">
    <source>
        <dbReference type="ARBA" id="ARBA00022705"/>
    </source>
</evidence>
<dbReference type="NCBIfam" id="TIGR01391">
    <property type="entry name" value="dnaG"/>
    <property type="match status" value="1"/>
</dbReference>
<evidence type="ECO:0000256" key="2">
    <source>
        <dbReference type="ARBA" id="ARBA00022515"/>
    </source>
</evidence>
<evidence type="ECO:0000256" key="8">
    <source>
        <dbReference type="ARBA" id="ARBA00022833"/>
    </source>
</evidence>
<dbReference type="InterPro" id="IPR050219">
    <property type="entry name" value="DnaG_primase"/>
</dbReference>
<dbReference type="SMART" id="SM00400">
    <property type="entry name" value="ZnF_CHCC"/>
    <property type="match status" value="1"/>
</dbReference>
<keyword evidence="3 12" id="KW-0808">Transferase</keyword>
<comment type="domain">
    <text evidence="12">Contains an N-terminal zinc-binding domain, a central core domain that contains the primase activity, and a C-terminal DnaB-binding domain.</text>
</comment>
<evidence type="ECO:0000256" key="4">
    <source>
        <dbReference type="ARBA" id="ARBA00022695"/>
    </source>
</evidence>
<dbReference type="HAMAP" id="MF_00974">
    <property type="entry name" value="DNA_primase_DnaG"/>
    <property type="match status" value="1"/>
</dbReference>
<proteinExistence type="inferred from homology"/>
<keyword evidence="4 12" id="KW-0548">Nucleotidyltransferase</keyword>
<dbReference type="Pfam" id="PF01807">
    <property type="entry name" value="Zn_ribbon_DnaG"/>
    <property type="match status" value="1"/>
</dbReference>
<comment type="function">
    <text evidence="12 13">RNA polymerase that catalyzes the synthesis of short RNA molecules used as primers for DNA polymerase during DNA replication.</text>
</comment>
<dbReference type="CDD" id="cd03364">
    <property type="entry name" value="TOPRIM_DnaG_primases"/>
    <property type="match status" value="1"/>
</dbReference>
<dbReference type="GO" id="GO:0006269">
    <property type="term" value="P:DNA replication, synthesis of primer"/>
    <property type="evidence" value="ECO:0007669"/>
    <property type="project" value="UniProtKB-UniRule"/>
</dbReference>
<keyword evidence="2 12" id="KW-0639">Primosome</keyword>
<dbReference type="GO" id="GO:0005737">
    <property type="term" value="C:cytoplasm"/>
    <property type="evidence" value="ECO:0007669"/>
    <property type="project" value="TreeGrafter"/>
</dbReference>
<dbReference type="SUPFAM" id="SSF56731">
    <property type="entry name" value="DNA primase core"/>
    <property type="match status" value="1"/>
</dbReference>
<dbReference type="GO" id="GO:0003677">
    <property type="term" value="F:DNA binding"/>
    <property type="evidence" value="ECO:0007669"/>
    <property type="project" value="UniProtKB-KW"/>
</dbReference>
<evidence type="ECO:0000256" key="9">
    <source>
        <dbReference type="ARBA" id="ARBA00022842"/>
    </source>
</evidence>
<dbReference type="InterPro" id="IPR037068">
    <property type="entry name" value="DNA_primase_core_N_sf"/>
</dbReference>
<dbReference type="Pfam" id="PF10410">
    <property type="entry name" value="DnaB_bind"/>
    <property type="match status" value="1"/>
</dbReference>
<evidence type="ECO:0000256" key="1">
    <source>
        <dbReference type="ARBA" id="ARBA00022478"/>
    </source>
</evidence>
<dbReference type="GO" id="GO:0003899">
    <property type="term" value="F:DNA-directed RNA polymerase activity"/>
    <property type="evidence" value="ECO:0007669"/>
    <property type="project" value="UniProtKB-UniRule"/>
</dbReference>
<keyword evidence="6 12" id="KW-0479">Metal-binding</keyword>
<dbReference type="SMART" id="SM00493">
    <property type="entry name" value="TOPRIM"/>
    <property type="match status" value="1"/>
</dbReference>
<dbReference type="PROSITE" id="PS50880">
    <property type="entry name" value="TOPRIM"/>
    <property type="match status" value="1"/>
</dbReference>
<dbReference type="GO" id="GO:1990077">
    <property type="term" value="C:primosome complex"/>
    <property type="evidence" value="ECO:0007669"/>
    <property type="project" value="UniProtKB-KW"/>
</dbReference>
<dbReference type="InterPro" id="IPR006295">
    <property type="entry name" value="DNA_primase_DnaG"/>
</dbReference>
<keyword evidence="11 12" id="KW-0804">Transcription</keyword>
<evidence type="ECO:0000256" key="14">
    <source>
        <dbReference type="PIRSR" id="PIRSR002811-1"/>
    </source>
</evidence>
<evidence type="ECO:0000256" key="6">
    <source>
        <dbReference type="ARBA" id="ARBA00022723"/>
    </source>
</evidence>
<keyword evidence="8 12" id="KW-0862">Zinc</keyword>
<dbReference type="EC" id="2.7.7.101" evidence="12"/>
<gene>
    <name evidence="12" type="primary">dnaG</name>
    <name evidence="16" type="ORF">SAMN05216469_11150</name>
</gene>
<dbReference type="Pfam" id="PF13155">
    <property type="entry name" value="Toprim_2"/>
    <property type="match status" value="1"/>
</dbReference>
<dbReference type="PANTHER" id="PTHR30313">
    <property type="entry name" value="DNA PRIMASE"/>
    <property type="match status" value="1"/>
</dbReference>
<dbReference type="InterPro" id="IPR013264">
    <property type="entry name" value="DNAG_N"/>
</dbReference>
<dbReference type="GO" id="GO:0000428">
    <property type="term" value="C:DNA-directed RNA polymerase complex"/>
    <property type="evidence" value="ECO:0007669"/>
    <property type="project" value="UniProtKB-KW"/>
</dbReference>
<reference evidence="16 17" key="1">
    <citation type="submission" date="2016-10" db="EMBL/GenBank/DDBJ databases">
        <authorList>
            <person name="de Groot N.N."/>
        </authorList>
    </citation>
    <scope>NUCLEOTIDE SEQUENCE [LARGE SCALE GENOMIC DNA]</scope>
    <source>
        <strain evidence="16 17">KH2T6</strain>
    </source>
</reference>
<evidence type="ECO:0000256" key="7">
    <source>
        <dbReference type="ARBA" id="ARBA00022771"/>
    </source>
</evidence>
<dbReference type="InterPro" id="IPR002694">
    <property type="entry name" value="Znf_CHC2"/>
</dbReference>
<dbReference type="SUPFAM" id="SSF57783">
    <property type="entry name" value="Zinc beta-ribbon"/>
    <property type="match status" value="1"/>
</dbReference>
<accession>A0A1H7MAY6</accession>
<keyword evidence="7 12" id="KW-0863">Zinc-finger</keyword>
<keyword evidence="9" id="KW-0460">Magnesium</keyword>
<dbReference type="InterPro" id="IPR006171">
    <property type="entry name" value="TOPRIM_dom"/>
</dbReference>